<dbReference type="InterPro" id="IPR027417">
    <property type="entry name" value="P-loop_NTPase"/>
</dbReference>
<feature type="domain" description="Helicase ATP-binding" evidence="12">
    <location>
        <begin position="91"/>
        <end position="268"/>
    </location>
</feature>
<evidence type="ECO:0000256" key="2">
    <source>
        <dbReference type="ARBA" id="ARBA00005446"/>
    </source>
</evidence>
<keyword evidence="4 11" id="KW-0378">Hydrolase</keyword>
<dbReference type="GO" id="GO:0004386">
    <property type="term" value="F:helicase activity"/>
    <property type="evidence" value="ECO:0007669"/>
    <property type="project" value="UniProtKB-KW"/>
</dbReference>
<dbReference type="EC" id="5.6.2.4" evidence="11"/>
<dbReference type="PANTHER" id="PTHR13710:SF153">
    <property type="entry name" value="RECQ-LIKE DNA HELICASE BLM"/>
    <property type="match status" value="1"/>
</dbReference>
<dbReference type="PANTHER" id="PTHR13710">
    <property type="entry name" value="DNA HELICASE RECQ FAMILY MEMBER"/>
    <property type="match status" value="1"/>
</dbReference>
<evidence type="ECO:0000256" key="10">
    <source>
        <dbReference type="ARBA" id="ARBA00034617"/>
    </source>
</evidence>
<gene>
    <name evidence="14" type="ORF">RNJ44_01277</name>
</gene>
<keyword evidence="7" id="KW-0238">DNA-binding</keyword>
<comment type="catalytic activity">
    <reaction evidence="11">
        <text>ATP + H2O = ADP + phosphate + H(+)</text>
        <dbReference type="Rhea" id="RHEA:13065"/>
        <dbReference type="ChEBI" id="CHEBI:15377"/>
        <dbReference type="ChEBI" id="CHEBI:15378"/>
        <dbReference type="ChEBI" id="CHEBI:30616"/>
        <dbReference type="ChEBI" id="CHEBI:43474"/>
        <dbReference type="ChEBI" id="CHEBI:456216"/>
    </reaction>
</comment>
<evidence type="ECO:0000256" key="7">
    <source>
        <dbReference type="ARBA" id="ARBA00023125"/>
    </source>
</evidence>
<dbReference type="EMBL" id="JBEVYD010000009">
    <property type="protein sequence ID" value="KAL3230828.1"/>
    <property type="molecule type" value="Genomic_DNA"/>
</dbReference>
<comment type="similarity">
    <text evidence="2 11">Belongs to the helicase family. RecQ subfamily.</text>
</comment>
<dbReference type="InterPro" id="IPR011545">
    <property type="entry name" value="DEAD/DEAH_box_helicase_dom"/>
</dbReference>
<dbReference type="SUPFAM" id="SSF52540">
    <property type="entry name" value="P-loop containing nucleoside triphosphate hydrolases"/>
    <property type="match status" value="1"/>
</dbReference>
<evidence type="ECO:0000256" key="5">
    <source>
        <dbReference type="ARBA" id="ARBA00022806"/>
    </source>
</evidence>
<evidence type="ECO:0000256" key="1">
    <source>
        <dbReference type="ARBA" id="ARBA00004123"/>
    </source>
</evidence>
<evidence type="ECO:0000256" key="3">
    <source>
        <dbReference type="ARBA" id="ARBA00022741"/>
    </source>
</evidence>
<dbReference type="InterPro" id="IPR001650">
    <property type="entry name" value="Helicase_C-like"/>
</dbReference>
<reference evidence="14 15" key="1">
    <citation type="submission" date="2024-05" db="EMBL/GenBank/DDBJ databases">
        <title>Long read based assembly of the Candida bracarensis genome reveals expanded adhesin content.</title>
        <authorList>
            <person name="Marcet-Houben M."/>
            <person name="Ksiezopolska E."/>
            <person name="Gabaldon T."/>
        </authorList>
    </citation>
    <scope>NUCLEOTIDE SEQUENCE [LARGE SCALE GENOMIC DNA]</scope>
    <source>
        <strain evidence="14 15">CBM6</strain>
    </source>
</reference>
<dbReference type="PROSITE" id="PS51192">
    <property type="entry name" value="HELICASE_ATP_BIND_1"/>
    <property type="match status" value="1"/>
</dbReference>
<dbReference type="Pfam" id="PF00271">
    <property type="entry name" value="Helicase_C"/>
    <property type="match status" value="1"/>
</dbReference>
<comment type="subcellular location">
    <subcellularLocation>
        <location evidence="1 11">Nucleus</location>
    </subcellularLocation>
</comment>
<dbReference type="Proteomes" id="UP001623330">
    <property type="component" value="Unassembled WGS sequence"/>
</dbReference>
<dbReference type="CDD" id="cd18794">
    <property type="entry name" value="SF2_C_RecQ"/>
    <property type="match status" value="1"/>
</dbReference>
<dbReference type="InterPro" id="IPR036388">
    <property type="entry name" value="WH-like_DNA-bd_sf"/>
</dbReference>
<sequence length="687" mass="79310">MDDNIFLYHFEGSGYGSDLFCEDIDLDNVYEEDIKSAMDVHELRSEKEAVLASSRSEISIEEVYPWTKEVNNILHEKFLLQSFRNSQLDIINAALQGKDVFVLMATGGGKSLCYQLPSLVDSGVTRGTTIVISPLISLMQNQVESLLNKRIKACMLCSNSSAKQKRITLELLRECQLDLFYISPEMIVGSSQCKALLRGLYRNNFLSRIVIDEAHCISSWGHDFRPEYKQLSFLRQEFRGVPIMALTATATEVIINDIIKNLNLLKPLIFRDSFNRKNLFYEVKNKNNKTTDLIIYLIKSEFNNLSGIIYCSSKASCEKLSKTLNESGISSGYYHAGMKNIDRTMIQRKWQNNEVLVICATIAFGMGIDKLDVRFVFHFDTPRSLENYYQETGRAGRDGELSKCILFFCFQDVRKLQILIQREKVSRAQKEQNLQKLQFVTEYSINRVDCRRKQLLEYFNEEFFPEKCNKSCDNCRNLGLSIIEKKDYTNYAEAILSLMEKLVSERITLIQCQEIFRGSNNMKIRFSGFDHYKEHGMGKSLSKIETERLFHFLITNNFLEEYVIKNNMGYTVKYLRIKGTNTHLTGKVLLSTVRKEPAKAKNCSEIDTDNSQSRIDINTSTLSLLKSSRNTSFGVTSEENMKRKLLIPKDNKPDDSIELFSTIKSCFFEEHSHKERKPPRKRIKKNN</sequence>
<dbReference type="SMART" id="SM00487">
    <property type="entry name" value="DEXDc"/>
    <property type="match status" value="1"/>
</dbReference>
<dbReference type="Gene3D" id="1.10.10.10">
    <property type="entry name" value="Winged helix-like DNA-binding domain superfamily/Winged helix DNA-binding domain"/>
    <property type="match status" value="1"/>
</dbReference>
<protein>
    <recommendedName>
        <fullName evidence="11">ATP-dependent DNA helicase</fullName>
        <ecNumber evidence="11">5.6.2.4</ecNumber>
    </recommendedName>
</protein>
<evidence type="ECO:0000256" key="9">
    <source>
        <dbReference type="ARBA" id="ARBA00023242"/>
    </source>
</evidence>
<evidence type="ECO:0000256" key="11">
    <source>
        <dbReference type="RuleBase" id="RU364117"/>
    </source>
</evidence>
<dbReference type="Pfam" id="PF00270">
    <property type="entry name" value="DEAD"/>
    <property type="match status" value="1"/>
</dbReference>
<dbReference type="NCBIfam" id="TIGR00614">
    <property type="entry name" value="recQ_fam"/>
    <property type="match status" value="1"/>
</dbReference>
<evidence type="ECO:0000259" key="13">
    <source>
        <dbReference type="PROSITE" id="PS51194"/>
    </source>
</evidence>
<evidence type="ECO:0000256" key="4">
    <source>
        <dbReference type="ARBA" id="ARBA00022801"/>
    </source>
</evidence>
<dbReference type="PROSITE" id="PS51194">
    <property type="entry name" value="HELICASE_CTER"/>
    <property type="match status" value="1"/>
</dbReference>
<dbReference type="InterPro" id="IPR032284">
    <property type="entry name" value="RecQ_Zn-bd"/>
</dbReference>
<dbReference type="InterPro" id="IPR014001">
    <property type="entry name" value="Helicase_ATP-bd"/>
</dbReference>
<evidence type="ECO:0000256" key="8">
    <source>
        <dbReference type="ARBA" id="ARBA00023235"/>
    </source>
</evidence>
<proteinExistence type="inferred from homology"/>
<dbReference type="InterPro" id="IPR018982">
    <property type="entry name" value="RQC_domain"/>
</dbReference>
<evidence type="ECO:0000256" key="6">
    <source>
        <dbReference type="ARBA" id="ARBA00022840"/>
    </source>
</evidence>
<keyword evidence="9 11" id="KW-0539">Nucleus</keyword>
<keyword evidence="6 11" id="KW-0067">ATP-binding</keyword>
<dbReference type="Gene3D" id="3.40.50.300">
    <property type="entry name" value="P-loop containing nucleotide triphosphate hydrolases"/>
    <property type="match status" value="2"/>
</dbReference>
<organism evidence="14 15">
    <name type="scientific">Nakaseomyces bracarensis</name>
    <dbReference type="NCBI Taxonomy" id="273131"/>
    <lineage>
        <taxon>Eukaryota</taxon>
        <taxon>Fungi</taxon>
        <taxon>Dikarya</taxon>
        <taxon>Ascomycota</taxon>
        <taxon>Saccharomycotina</taxon>
        <taxon>Saccharomycetes</taxon>
        <taxon>Saccharomycetales</taxon>
        <taxon>Saccharomycetaceae</taxon>
        <taxon>Nakaseomyces</taxon>
    </lineage>
</organism>
<keyword evidence="3 11" id="KW-0547">Nucleotide-binding</keyword>
<dbReference type="SMART" id="SM00490">
    <property type="entry name" value="HELICc"/>
    <property type="match status" value="1"/>
</dbReference>
<name>A0ABR4NRJ5_9SACH</name>
<dbReference type="Pfam" id="PF16124">
    <property type="entry name" value="RecQ_Zn_bind"/>
    <property type="match status" value="1"/>
</dbReference>
<feature type="domain" description="Helicase C-terminal" evidence="13">
    <location>
        <begin position="297"/>
        <end position="438"/>
    </location>
</feature>
<dbReference type="InterPro" id="IPR004589">
    <property type="entry name" value="DNA_helicase_ATP-dep_RecQ"/>
</dbReference>
<dbReference type="InterPro" id="IPR036390">
    <property type="entry name" value="WH_DNA-bd_sf"/>
</dbReference>
<evidence type="ECO:0000313" key="15">
    <source>
        <dbReference type="Proteomes" id="UP001623330"/>
    </source>
</evidence>
<dbReference type="Pfam" id="PF09382">
    <property type="entry name" value="RQC"/>
    <property type="match status" value="1"/>
</dbReference>
<keyword evidence="8" id="KW-0413">Isomerase</keyword>
<evidence type="ECO:0000259" key="12">
    <source>
        <dbReference type="PROSITE" id="PS51192"/>
    </source>
</evidence>
<dbReference type="PROSITE" id="PS00690">
    <property type="entry name" value="DEAH_ATP_HELICASE"/>
    <property type="match status" value="1"/>
</dbReference>
<dbReference type="SMART" id="SM00956">
    <property type="entry name" value="RQC"/>
    <property type="match status" value="1"/>
</dbReference>
<keyword evidence="5 11" id="KW-0347">Helicase</keyword>
<comment type="caution">
    <text evidence="14">The sequence shown here is derived from an EMBL/GenBank/DDBJ whole genome shotgun (WGS) entry which is preliminary data.</text>
</comment>
<accession>A0ABR4NRJ5</accession>
<comment type="catalytic activity">
    <reaction evidence="10 11">
        <text>Couples ATP hydrolysis with the unwinding of duplex DNA by translocating in the 3'-5' direction.</text>
        <dbReference type="EC" id="5.6.2.4"/>
    </reaction>
</comment>
<dbReference type="InterPro" id="IPR002464">
    <property type="entry name" value="DNA/RNA_helicase_DEAH_CS"/>
</dbReference>
<dbReference type="CDD" id="cd17920">
    <property type="entry name" value="DEXHc_RecQ"/>
    <property type="match status" value="1"/>
</dbReference>
<keyword evidence="15" id="KW-1185">Reference proteome</keyword>
<evidence type="ECO:0000313" key="14">
    <source>
        <dbReference type="EMBL" id="KAL3230828.1"/>
    </source>
</evidence>
<dbReference type="SUPFAM" id="SSF46785">
    <property type="entry name" value="Winged helix' DNA-binding domain"/>
    <property type="match status" value="1"/>
</dbReference>